<keyword evidence="4" id="KW-1133">Transmembrane helix</keyword>
<dbReference type="Gene3D" id="3.40.50.720">
    <property type="entry name" value="NAD(P)-binding Rossmann-like Domain"/>
    <property type="match status" value="1"/>
</dbReference>
<dbReference type="GO" id="GO:0016020">
    <property type="term" value="C:membrane"/>
    <property type="evidence" value="ECO:0007669"/>
    <property type="project" value="TreeGrafter"/>
</dbReference>
<proteinExistence type="inferred from homology"/>
<keyword evidence="2" id="KW-0560">Oxidoreductase</keyword>
<dbReference type="NCBIfam" id="NF005495">
    <property type="entry name" value="PRK07109.1"/>
    <property type="match status" value="1"/>
</dbReference>
<dbReference type="PANTHER" id="PTHR44196:SF1">
    <property type="entry name" value="DEHYDROGENASE_REDUCTASE SDR FAMILY MEMBER 7B"/>
    <property type="match status" value="1"/>
</dbReference>
<feature type="domain" description="Ketoreductase" evidence="5">
    <location>
        <begin position="6"/>
        <end position="192"/>
    </location>
</feature>
<dbReference type="SMART" id="SM00822">
    <property type="entry name" value="PKS_KR"/>
    <property type="match status" value="1"/>
</dbReference>
<sequence>MSNHARVAVITGGSAGVGRATALHFAQEGFDVAILARGEEGLRSAVEELEAYGGRVLGLPADVSDAAQVERAADRVENELGPIDVWVNVAMNTVIAPANEMTADEYKRVTDVTYLGAVNGTLAALKRMKPRDHGTIVQTGSALAYRSIPLQSAYCAAKAALRGFTDSLRSELIHDKSRVRLTMVHLPGINTPQFEWARNKLSHRVQPVPPIYQPEVAARAIFDAARRAPREIWLGKATLQSILGNMLFPGMLDKLLAKQAYSGQMTEEPETPLRPDYLYEPVENLHRTHGRFSGQAKNKAISVDSHMVGVTVLALAGLGIAALTRRRKTRR</sequence>
<gene>
    <name evidence="6" type="ORF">CYR32_14895</name>
</gene>
<evidence type="ECO:0000259" key="5">
    <source>
        <dbReference type="SMART" id="SM00822"/>
    </source>
</evidence>
<dbReference type="PRINTS" id="PR00080">
    <property type="entry name" value="SDRFAMILY"/>
</dbReference>
<keyword evidence="4" id="KW-0472">Membrane</keyword>
<dbReference type="AlphaFoldDB" id="A0A2N5DYM7"/>
<comment type="similarity">
    <text evidence="1 3">Belongs to the short-chain dehydrogenases/reductases (SDR) family.</text>
</comment>
<evidence type="ECO:0000256" key="2">
    <source>
        <dbReference type="ARBA" id="ARBA00023002"/>
    </source>
</evidence>
<evidence type="ECO:0000256" key="3">
    <source>
        <dbReference type="RuleBase" id="RU000363"/>
    </source>
</evidence>
<comment type="caution">
    <text evidence="6">The sequence shown here is derived from an EMBL/GenBank/DDBJ whole genome shotgun (WGS) entry which is preliminary data.</text>
</comment>
<dbReference type="PANTHER" id="PTHR44196">
    <property type="entry name" value="DEHYDROGENASE/REDUCTASE SDR FAMILY MEMBER 7B"/>
    <property type="match status" value="1"/>
</dbReference>
<evidence type="ECO:0000313" key="6">
    <source>
        <dbReference type="EMBL" id="PLR32661.1"/>
    </source>
</evidence>
<dbReference type="PROSITE" id="PS00061">
    <property type="entry name" value="ADH_SHORT"/>
    <property type="match status" value="1"/>
</dbReference>
<dbReference type="InterPro" id="IPR036291">
    <property type="entry name" value="NAD(P)-bd_dom_sf"/>
</dbReference>
<dbReference type="PRINTS" id="PR00081">
    <property type="entry name" value="GDHRDH"/>
</dbReference>
<dbReference type="InterPro" id="IPR002347">
    <property type="entry name" value="SDR_fam"/>
</dbReference>
<dbReference type="SUPFAM" id="SSF51735">
    <property type="entry name" value="NAD(P)-binding Rossmann-fold domains"/>
    <property type="match status" value="1"/>
</dbReference>
<dbReference type="InterPro" id="IPR020904">
    <property type="entry name" value="Sc_DH/Rdtase_CS"/>
</dbReference>
<dbReference type="GO" id="GO:0016491">
    <property type="term" value="F:oxidoreductase activity"/>
    <property type="evidence" value="ECO:0007669"/>
    <property type="project" value="UniProtKB-KW"/>
</dbReference>
<reference evidence="6 7" key="1">
    <citation type="submission" date="2017-12" db="EMBL/GenBank/DDBJ databases">
        <title>Characterization of six clinical isolates of Enterochimera gen. nov., a novel genus of the Yersiniaciae family and the three species Enterochimera arupensis sp. nov., Enterochimera coloradensis sp. nov, and Enterochimera californica sp. nov.</title>
        <authorList>
            <person name="Rossi A."/>
            <person name="Fisher M."/>
        </authorList>
    </citation>
    <scope>NUCLEOTIDE SEQUENCE [LARGE SCALE GENOMIC DNA]</scope>
    <source>
        <strain evidence="7">2016-Iso4</strain>
    </source>
</reference>
<evidence type="ECO:0000256" key="4">
    <source>
        <dbReference type="SAM" id="Phobius"/>
    </source>
</evidence>
<keyword evidence="4" id="KW-0812">Transmembrane</keyword>
<dbReference type="EMBL" id="PJZH01000017">
    <property type="protein sequence ID" value="PLR32661.1"/>
    <property type="molecule type" value="Genomic_DNA"/>
</dbReference>
<dbReference type="RefSeq" id="WP_101825784.1">
    <property type="nucleotide sequence ID" value="NZ_PJZH01000017.1"/>
</dbReference>
<dbReference type="Pfam" id="PF00106">
    <property type="entry name" value="adh_short"/>
    <property type="match status" value="1"/>
</dbReference>
<accession>A0A2N5DYM7</accession>
<protein>
    <submittedName>
        <fullName evidence="6">Short-chain dehydrogenase</fullName>
    </submittedName>
</protein>
<dbReference type="InterPro" id="IPR057326">
    <property type="entry name" value="KR_dom"/>
</dbReference>
<organism evidence="6 7">
    <name type="scientific">Chimaeribacter coloradensis</name>
    <dbReference type="NCBI Taxonomy" id="2060068"/>
    <lineage>
        <taxon>Bacteria</taxon>
        <taxon>Pseudomonadati</taxon>
        <taxon>Pseudomonadota</taxon>
        <taxon>Gammaproteobacteria</taxon>
        <taxon>Enterobacterales</taxon>
        <taxon>Yersiniaceae</taxon>
        <taxon>Chimaeribacter</taxon>
    </lineage>
</organism>
<name>A0A2N5DYM7_9GAMM</name>
<dbReference type="OrthoDB" id="4690547at2"/>
<evidence type="ECO:0000256" key="1">
    <source>
        <dbReference type="ARBA" id="ARBA00006484"/>
    </source>
</evidence>
<dbReference type="Proteomes" id="UP000234503">
    <property type="component" value="Unassembled WGS sequence"/>
</dbReference>
<feature type="transmembrane region" description="Helical" evidence="4">
    <location>
        <begin position="306"/>
        <end position="324"/>
    </location>
</feature>
<keyword evidence="7" id="KW-1185">Reference proteome</keyword>
<evidence type="ECO:0000313" key="7">
    <source>
        <dbReference type="Proteomes" id="UP000234503"/>
    </source>
</evidence>